<comment type="caution">
    <text evidence="2">The sequence shown here is derived from an EMBL/GenBank/DDBJ whole genome shotgun (WGS) entry which is preliminary data.</text>
</comment>
<reference evidence="2 3" key="1">
    <citation type="submission" date="2024-05" db="EMBL/GenBank/DDBJ databases">
        <title>A draft genome resource for the thread blight pathogen Marasmius tenuissimus strain MS-2.</title>
        <authorList>
            <person name="Yulfo-Soto G.E."/>
            <person name="Baruah I.K."/>
            <person name="Amoako-Attah I."/>
            <person name="Bukari Y."/>
            <person name="Meinhardt L.W."/>
            <person name="Bailey B.A."/>
            <person name="Cohen S.P."/>
        </authorList>
    </citation>
    <scope>NUCLEOTIDE SEQUENCE [LARGE SCALE GENOMIC DNA]</scope>
    <source>
        <strain evidence="2 3">MS-2</strain>
    </source>
</reference>
<name>A0ABR2Z6R1_9AGAR</name>
<dbReference type="Proteomes" id="UP001437256">
    <property type="component" value="Unassembled WGS sequence"/>
</dbReference>
<evidence type="ECO:0000256" key="1">
    <source>
        <dbReference type="SAM" id="MobiDB-lite"/>
    </source>
</evidence>
<sequence>MSSAYFSNARNTHIDGGAFNQVFGDQANTTTYDCRDTKGSYNTQSIHGSHNTQSIAGGSYNDQRAAGNSNRQNIAERIQHGHVHRDSAPVGGSLGGREEKYDPDTIGAAGVQHTTPKTDNEHAAAKRGKAWRRWLFGNWMKGESRGAAKRRAC</sequence>
<organism evidence="2 3">
    <name type="scientific">Marasmius tenuissimus</name>
    <dbReference type="NCBI Taxonomy" id="585030"/>
    <lineage>
        <taxon>Eukaryota</taxon>
        <taxon>Fungi</taxon>
        <taxon>Dikarya</taxon>
        <taxon>Basidiomycota</taxon>
        <taxon>Agaricomycotina</taxon>
        <taxon>Agaricomycetes</taxon>
        <taxon>Agaricomycetidae</taxon>
        <taxon>Agaricales</taxon>
        <taxon>Marasmiineae</taxon>
        <taxon>Marasmiaceae</taxon>
        <taxon>Marasmius</taxon>
    </lineage>
</organism>
<evidence type="ECO:0008006" key="4">
    <source>
        <dbReference type="Google" id="ProtNLM"/>
    </source>
</evidence>
<feature type="region of interest" description="Disordered" evidence="1">
    <location>
        <begin position="41"/>
        <end position="120"/>
    </location>
</feature>
<feature type="compositionally biased region" description="Polar residues" evidence="1">
    <location>
        <begin position="41"/>
        <end position="73"/>
    </location>
</feature>
<gene>
    <name evidence="2" type="ORF">AAF712_016438</name>
</gene>
<keyword evidence="3" id="KW-1185">Reference proteome</keyword>
<accession>A0ABR2Z6R1</accession>
<dbReference type="EMBL" id="JBBXMP010000794">
    <property type="protein sequence ID" value="KAL0056944.1"/>
    <property type="molecule type" value="Genomic_DNA"/>
</dbReference>
<proteinExistence type="predicted"/>
<evidence type="ECO:0000313" key="2">
    <source>
        <dbReference type="EMBL" id="KAL0056944.1"/>
    </source>
</evidence>
<evidence type="ECO:0000313" key="3">
    <source>
        <dbReference type="Proteomes" id="UP001437256"/>
    </source>
</evidence>
<protein>
    <recommendedName>
        <fullName evidence="4">Dehydrin</fullName>
    </recommendedName>
</protein>